<feature type="transmembrane region" description="Helical" evidence="6">
    <location>
        <begin position="81"/>
        <end position="102"/>
    </location>
</feature>
<reference evidence="7" key="1">
    <citation type="submission" date="2019-08" db="EMBL/GenBank/DDBJ databases">
        <title>The improved chromosome-level genome for the pearl oyster Pinctada fucata martensii using PacBio sequencing and Hi-C.</title>
        <authorList>
            <person name="Zheng Z."/>
        </authorList>
    </citation>
    <scope>NUCLEOTIDE SEQUENCE</scope>
    <source>
        <strain evidence="7">ZZ-2019</strain>
        <tissue evidence="7">Adductor muscle</tissue>
    </source>
</reference>
<feature type="transmembrane region" description="Helical" evidence="6">
    <location>
        <begin position="122"/>
        <end position="139"/>
    </location>
</feature>
<feature type="transmembrane region" description="Helical" evidence="6">
    <location>
        <begin position="41"/>
        <end position="69"/>
    </location>
</feature>
<dbReference type="Proteomes" id="UP001186944">
    <property type="component" value="Unassembled WGS sequence"/>
</dbReference>
<dbReference type="AlphaFoldDB" id="A0AA89BVA2"/>
<organism evidence="7 8">
    <name type="scientific">Pinctada imbricata</name>
    <name type="common">Atlantic pearl-oyster</name>
    <name type="synonym">Pinctada martensii</name>
    <dbReference type="NCBI Taxonomy" id="66713"/>
    <lineage>
        <taxon>Eukaryota</taxon>
        <taxon>Metazoa</taxon>
        <taxon>Spiralia</taxon>
        <taxon>Lophotrochozoa</taxon>
        <taxon>Mollusca</taxon>
        <taxon>Bivalvia</taxon>
        <taxon>Autobranchia</taxon>
        <taxon>Pteriomorphia</taxon>
        <taxon>Pterioida</taxon>
        <taxon>Pterioidea</taxon>
        <taxon>Pteriidae</taxon>
        <taxon>Pinctada</taxon>
    </lineage>
</organism>
<accession>A0AA89BVA2</accession>
<comment type="subcellular location">
    <subcellularLocation>
        <location evidence="1">Membrane</location>
        <topology evidence="1">Multi-pass membrane protein</topology>
    </subcellularLocation>
</comment>
<feature type="transmembrane region" description="Helical" evidence="6">
    <location>
        <begin position="490"/>
        <end position="510"/>
    </location>
</feature>
<evidence type="ECO:0008006" key="9">
    <source>
        <dbReference type="Google" id="ProtNLM"/>
    </source>
</evidence>
<feature type="transmembrane region" description="Helical" evidence="6">
    <location>
        <begin position="371"/>
        <end position="388"/>
    </location>
</feature>
<dbReference type="InterPro" id="IPR001898">
    <property type="entry name" value="SLC13A/DASS"/>
</dbReference>
<evidence type="ECO:0000256" key="3">
    <source>
        <dbReference type="ARBA" id="ARBA00022692"/>
    </source>
</evidence>
<dbReference type="Pfam" id="PF00939">
    <property type="entry name" value="Na_sulph_symp"/>
    <property type="match status" value="2"/>
</dbReference>
<evidence type="ECO:0000256" key="2">
    <source>
        <dbReference type="ARBA" id="ARBA00006772"/>
    </source>
</evidence>
<dbReference type="CDD" id="cd01115">
    <property type="entry name" value="SLC13_permease"/>
    <property type="match status" value="1"/>
</dbReference>
<feature type="transmembrane region" description="Helical" evidence="6">
    <location>
        <begin position="795"/>
        <end position="821"/>
    </location>
</feature>
<dbReference type="GO" id="GO:0005310">
    <property type="term" value="F:dicarboxylic acid transmembrane transporter activity"/>
    <property type="evidence" value="ECO:0007669"/>
    <property type="project" value="UniProtKB-ARBA"/>
</dbReference>
<proteinExistence type="inferred from homology"/>
<gene>
    <name evidence="7" type="ORF">FSP39_002021</name>
</gene>
<comment type="similarity">
    <text evidence="2">Belongs to the SLC13A/DASS transporter (TC 2.A.47) family. NADC subfamily.</text>
</comment>
<sequence length="851" mass="94197">MSFSSILRRHYRKLIVICTPILVLPLPASLGSQEGKCAYGLILMAIFWITEALPIPVTALLPIVIFPILGVSKVKTLAHLYFNDINFVFIGGLGVAVAVEKWKIHRRFALRLLLLMGSEPKWLMLGFMLITSFLSMWMSNTATTSMMIPIAQAVLVQLLKTKGLQTSPNKCKEQQIQEMKKMSFDFQSLSDDDKKLCKAFCLSICYAANCGGVATLTGTCTNLVMKGQADLDEKPSFTFVTILDKSAEEIPPLMDWKTLNAKLPWGVCILLGGGFALARACTVGNCAYGLILMAVFWITEALPLPVTALLPIVIFPILGVSKVKILAHLYFNDITFVFIGGLGVAIAVEKWKIHRRFALRLLLLMGSEPKWLMLGFMLITSFLSMWMSNTATTSMMIPIAQAVLVQLLKTKELQTVPDEARATKELIVKVDVHDNREPKLLKEEDKMRQYVKKNKIICFDSVISEARSGEKEDVFDFHSLSDANKKLCKAFCLSICYAANCGGVATLTGTGPNLVMKGQADFLADGESGITFATWFVFGLPVAFVNCLICWFVVQISFFGFRKLLCANKDKDNSSGVQKVIQVEYDKLGQMNFAEKAVIGHFILLVLLWFTLEPEFVPGWGSLFRKGYVKDSVPAIFIVLSLFVFPSRRREKSDKSADEIPPLMDWKTLNAKLPWGVCILLGGGFALARACTDSGLSYWLADQMSVFSTIPPWAMIFVICLIVSFSTEVTSNTAICTIFMPILAELAIGIEAHPVYIMLPAAVATSFAFMLPVATPPNTIAFSYGYLRVVDMAKVGFLINILCVIVVTLAINTYGIPYFGLDSYPEWAKRHSDARLTTVISNYTSDIATAQ</sequence>
<evidence type="ECO:0000256" key="4">
    <source>
        <dbReference type="ARBA" id="ARBA00022989"/>
    </source>
</evidence>
<keyword evidence="5 6" id="KW-0472">Membrane</keyword>
<feature type="transmembrane region" description="Helical" evidence="6">
    <location>
        <begin position="329"/>
        <end position="351"/>
    </location>
</feature>
<evidence type="ECO:0000313" key="8">
    <source>
        <dbReference type="Proteomes" id="UP001186944"/>
    </source>
</evidence>
<feature type="transmembrane region" description="Helical" evidence="6">
    <location>
        <begin position="710"/>
        <end position="743"/>
    </location>
</feature>
<dbReference type="PANTHER" id="PTHR10283">
    <property type="entry name" value="SOLUTE CARRIER FAMILY 13 MEMBER"/>
    <property type="match status" value="1"/>
</dbReference>
<dbReference type="GO" id="GO:0015556">
    <property type="term" value="F:C4-dicarboxylate transmembrane transporter activity"/>
    <property type="evidence" value="ECO:0007669"/>
    <property type="project" value="UniProtKB-ARBA"/>
</dbReference>
<feature type="transmembrane region" description="Helical" evidence="6">
    <location>
        <begin position="593"/>
        <end position="612"/>
    </location>
</feature>
<feature type="transmembrane region" description="Helical" evidence="6">
    <location>
        <begin position="632"/>
        <end position="648"/>
    </location>
</feature>
<feature type="transmembrane region" description="Helical" evidence="6">
    <location>
        <begin position="530"/>
        <end position="554"/>
    </location>
</feature>
<evidence type="ECO:0000313" key="7">
    <source>
        <dbReference type="EMBL" id="KAK3083723.1"/>
    </source>
</evidence>
<feature type="transmembrane region" description="Helical" evidence="6">
    <location>
        <begin position="669"/>
        <end position="690"/>
    </location>
</feature>
<evidence type="ECO:0000256" key="6">
    <source>
        <dbReference type="SAM" id="Phobius"/>
    </source>
</evidence>
<feature type="transmembrane region" description="Helical" evidence="6">
    <location>
        <begin position="263"/>
        <end position="296"/>
    </location>
</feature>
<keyword evidence="3 6" id="KW-0812">Transmembrane</keyword>
<evidence type="ECO:0000256" key="5">
    <source>
        <dbReference type="ARBA" id="ARBA00023136"/>
    </source>
</evidence>
<name>A0AA89BVA2_PINIB</name>
<keyword evidence="4 6" id="KW-1133">Transmembrane helix</keyword>
<dbReference type="PANTHER" id="PTHR10283:SF82">
    <property type="entry name" value="SOLUTE CARRIER FAMILY 13 MEMBER 2"/>
    <property type="match status" value="1"/>
</dbReference>
<protein>
    <recommendedName>
        <fullName evidence="9">Solute carrier family 13 member 5</fullName>
    </recommendedName>
</protein>
<comment type="caution">
    <text evidence="7">The sequence shown here is derived from an EMBL/GenBank/DDBJ whole genome shotgun (WGS) entry which is preliminary data.</text>
</comment>
<evidence type="ECO:0000256" key="1">
    <source>
        <dbReference type="ARBA" id="ARBA00004141"/>
    </source>
</evidence>
<dbReference type="GO" id="GO:0005886">
    <property type="term" value="C:plasma membrane"/>
    <property type="evidence" value="ECO:0007669"/>
    <property type="project" value="TreeGrafter"/>
</dbReference>
<dbReference type="EMBL" id="VSWD01000013">
    <property type="protein sequence ID" value="KAK3083723.1"/>
    <property type="molecule type" value="Genomic_DNA"/>
</dbReference>
<keyword evidence="8" id="KW-1185">Reference proteome</keyword>
<feature type="transmembrane region" description="Helical" evidence="6">
    <location>
        <begin position="302"/>
        <end position="320"/>
    </location>
</feature>